<evidence type="ECO:0000256" key="1">
    <source>
        <dbReference type="ARBA" id="ARBA00004251"/>
    </source>
</evidence>
<feature type="transmembrane region" description="Helical" evidence="14">
    <location>
        <begin position="432"/>
        <end position="455"/>
    </location>
</feature>
<dbReference type="GO" id="GO:0005886">
    <property type="term" value="C:plasma membrane"/>
    <property type="evidence" value="ECO:0007669"/>
    <property type="project" value="UniProtKB-SubCell"/>
</dbReference>
<dbReference type="AlphaFoldDB" id="A0A8S3YHG7"/>
<evidence type="ECO:0000256" key="3">
    <source>
        <dbReference type="ARBA" id="ARBA00022692"/>
    </source>
</evidence>
<keyword evidence="11" id="KW-0325">Glycoprotein</keyword>
<evidence type="ECO:0000256" key="13">
    <source>
        <dbReference type="SAM" id="MobiDB-lite"/>
    </source>
</evidence>
<keyword evidence="9" id="KW-1015">Disulfide bond</keyword>
<gene>
    <name evidence="16" type="ORF">CUNI_LOCUS2055</name>
</gene>
<feature type="non-terminal residue" evidence="16">
    <location>
        <position position="688"/>
    </location>
</feature>
<evidence type="ECO:0000256" key="11">
    <source>
        <dbReference type="ARBA" id="ARBA00023180"/>
    </source>
</evidence>
<evidence type="ECO:0000313" key="17">
    <source>
        <dbReference type="Proteomes" id="UP000678393"/>
    </source>
</evidence>
<proteinExistence type="inferred from homology"/>
<dbReference type="FunFam" id="2.60.120.260:FF:000007">
    <property type="entry name" value="Discoidin domain receptor tyrosine kinase 1"/>
    <property type="match status" value="1"/>
</dbReference>
<accession>A0A8S3YHG7</accession>
<evidence type="ECO:0000256" key="12">
    <source>
        <dbReference type="ARBA" id="ARBA00061639"/>
    </source>
</evidence>
<dbReference type="PANTHER" id="PTHR24543">
    <property type="entry name" value="MULTICOPPER OXIDASE-RELATED"/>
    <property type="match status" value="1"/>
</dbReference>
<keyword evidence="10" id="KW-0675">Receptor</keyword>
<evidence type="ECO:0000256" key="8">
    <source>
        <dbReference type="ARBA" id="ARBA00023136"/>
    </source>
</evidence>
<dbReference type="InterPro" id="IPR048525">
    <property type="entry name" value="DDR1-2_DS-like"/>
</dbReference>
<reference evidence="16" key="1">
    <citation type="submission" date="2021-04" db="EMBL/GenBank/DDBJ databases">
        <authorList>
            <consortium name="Molecular Ecology Group"/>
        </authorList>
    </citation>
    <scope>NUCLEOTIDE SEQUENCE</scope>
</reference>
<dbReference type="Gene3D" id="2.60.120.260">
    <property type="entry name" value="Galactose-binding domain-like"/>
    <property type="match status" value="1"/>
</dbReference>
<dbReference type="Pfam" id="PF00754">
    <property type="entry name" value="F5_F8_type_C"/>
    <property type="match status" value="1"/>
</dbReference>
<dbReference type="Pfam" id="PF21114">
    <property type="entry name" value="DDR1-2_DS-like"/>
    <property type="match status" value="1"/>
</dbReference>
<evidence type="ECO:0000256" key="4">
    <source>
        <dbReference type="ARBA" id="ARBA00022729"/>
    </source>
</evidence>
<keyword evidence="3 14" id="KW-0812">Transmembrane</keyword>
<feature type="domain" description="F5/8 type C" evidence="15">
    <location>
        <begin position="2"/>
        <end position="158"/>
    </location>
</feature>
<dbReference type="SMART" id="SM00231">
    <property type="entry name" value="FA58C"/>
    <property type="match status" value="1"/>
</dbReference>
<evidence type="ECO:0000259" key="15">
    <source>
        <dbReference type="PROSITE" id="PS50022"/>
    </source>
</evidence>
<dbReference type="PROSITE" id="PS50022">
    <property type="entry name" value="FA58C_3"/>
    <property type="match status" value="1"/>
</dbReference>
<comment type="similarity">
    <text evidence="12">Belongs to the protein kinase superfamily. Tyr protein kinase family. Insulin receptor subfamily.</text>
</comment>
<sequence>ECANALGMHSYDIPDKAITASSSYDKTSVGPENARIRHEKKGGAWCPRRQIEENVYEYLQIDLGKLMVITKVETQGRFGNGQGKEFVTNYLLEYQREDEGNWFRYRNRNSEEKFKGNRNVYLADIRDVDPPIIAKRIRFIPYSESPRTVCMRVEMYGCTWNDSLISYSMPQGHRRGAEVDLFDFTYDGIIEDRYLRDGLGQLTDGDVGETNFRLDTKKMGIKGYEWVGWKNDSMSNEPVSILFKFDSVRNFSQVVIHSNNHYTKDVRIFRHAEIFYSIGGQYFSPQTTKVNFQQDDYFENARPVILRMQNKIGRFVRIDLYFQARWIMISEVSFTSTEAVGNFTEEAPPPTTPTPLTTTSTKKDMFNAFSVDGNTKAHTPDAAEASGTDGAGSFDVGGDHNGYGSRDGQGNSSESHEVPLDEKENKEYDDEYISIIIGALAALIFLLLCVILIFFCRHKRRKNNNNRRGHKPVSNSHVTINLNDLRGNTNGKVSNGNMYNSIATDEADSDRDAGGCCSGGAGSEKFACKPAYIQPQDSIQGSELRDYAVPDITKSGLVVNLPPRVSAPNQLAILDKPPNYDALYAAADIVNVHGGSVPSMQGVSGNNVYAVPNADLLCSIDYTVMELQREDLRFVEVLGEGQFGEVHLCEAMHGEELMVDEYMLNRSLPRGPILVAVKMLRPKADDRA</sequence>
<dbReference type="EMBL" id="CAJHNH020000266">
    <property type="protein sequence ID" value="CAG5116497.1"/>
    <property type="molecule type" value="Genomic_DNA"/>
</dbReference>
<evidence type="ECO:0000313" key="16">
    <source>
        <dbReference type="EMBL" id="CAG5116497.1"/>
    </source>
</evidence>
<keyword evidence="8 14" id="KW-0472">Membrane</keyword>
<evidence type="ECO:0000256" key="9">
    <source>
        <dbReference type="ARBA" id="ARBA00023157"/>
    </source>
</evidence>
<dbReference type="SUPFAM" id="SSF49785">
    <property type="entry name" value="Galactose-binding domain-like"/>
    <property type="match status" value="1"/>
</dbReference>
<organism evidence="16 17">
    <name type="scientific">Candidula unifasciata</name>
    <dbReference type="NCBI Taxonomy" id="100452"/>
    <lineage>
        <taxon>Eukaryota</taxon>
        <taxon>Metazoa</taxon>
        <taxon>Spiralia</taxon>
        <taxon>Lophotrochozoa</taxon>
        <taxon>Mollusca</taxon>
        <taxon>Gastropoda</taxon>
        <taxon>Heterobranchia</taxon>
        <taxon>Euthyneura</taxon>
        <taxon>Panpulmonata</taxon>
        <taxon>Eupulmonata</taxon>
        <taxon>Stylommatophora</taxon>
        <taxon>Helicina</taxon>
        <taxon>Helicoidea</taxon>
        <taxon>Geomitridae</taxon>
        <taxon>Candidula</taxon>
    </lineage>
</organism>
<dbReference type="Proteomes" id="UP000678393">
    <property type="component" value="Unassembled WGS sequence"/>
</dbReference>
<dbReference type="InterPro" id="IPR000421">
    <property type="entry name" value="FA58C"/>
</dbReference>
<keyword evidence="17" id="KW-1185">Reference proteome</keyword>
<keyword evidence="2" id="KW-1003">Cell membrane</keyword>
<evidence type="ECO:0000256" key="5">
    <source>
        <dbReference type="ARBA" id="ARBA00022741"/>
    </source>
</evidence>
<feature type="non-terminal residue" evidence="16">
    <location>
        <position position="1"/>
    </location>
</feature>
<dbReference type="InterPro" id="IPR008979">
    <property type="entry name" value="Galactose-bd-like_sf"/>
</dbReference>
<keyword evidence="5" id="KW-0547">Nucleotide-binding</keyword>
<dbReference type="OrthoDB" id="6071166at2759"/>
<comment type="caution">
    <text evidence="16">The sequence shown here is derived from an EMBL/GenBank/DDBJ whole genome shotgun (WGS) entry which is preliminary data.</text>
</comment>
<protein>
    <recommendedName>
        <fullName evidence="15">F5/8 type C domain-containing protein</fullName>
    </recommendedName>
</protein>
<evidence type="ECO:0000256" key="14">
    <source>
        <dbReference type="SAM" id="Phobius"/>
    </source>
</evidence>
<keyword evidence="4" id="KW-0732">Signal</keyword>
<evidence type="ECO:0000256" key="7">
    <source>
        <dbReference type="ARBA" id="ARBA00022989"/>
    </source>
</evidence>
<feature type="region of interest" description="Disordered" evidence="13">
    <location>
        <begin position="377"/>
        <end position="423"/>
    </location>
</feature>
<evidence type="ECO:0000256" key="6">
    <source>
        <dbReference type="ARBA" id="ARBA00022840"/>
    </source>
</evidence>
<dbReference type="Gene3D" id="2.60.120.1190">
    <property type="match status" value="1"/>
</dbReference>
<evidence type="ECO:0000256" key="2">
    <source>
        <dbReference type="ARBA" id="ARBA00022475"/>
    </source>
</evidence>
<dbReference type="PROSITE" id="PS01285">
    <property type="entry name" value="FA58C_1"/>
    <property type="match status" value="1"/>
</dbReference>
<feature type="compositionally biased region" description="Basic and acidic residues" evidence="13">
    <location>
        <begin position="414"/>
        <end position="423"/>
    </location>
</feature>
<dbReference type="GO" id="GO:0005524">
    <property type="term" value="F:ATP binding"/>
    <property type="evidence" value="ECO:0007669"/>
    <property type="project" value="UniProtKB-KW"/>
</dbReference>
<dbReference type="CDD" id="cd00057">
    <property type="entry name" value="FA58C"/>
    <property type="match status" value="1"/>
</dbReference>
<evidence type="ECO:0000256" key="10">
    <source>
        <dbReference type="ARBA" id="ARBA00023170"/>
    </source>
</evidence>
<comment type="subcellular location">
    <subcellularLocation>
        <location evidence="1">Cell membrane</location>
        <topology evidence="1">Single-pass type I membrane protein</topology>
    </subcellularLocation>
</comment>
<name>A0A8S3YHG7_9EUPU</name>
<dbReference type="PANTHER" id="PTHR24543:SF291">
    <property type="entry name" value="SMOKE ALARM, ISOFORM D"/>
    <property type="match status" value="1"/>
</dbReference>
<keyword evidence="6" id="KW-0067">ATP-binding</keyword>
<keyword evidence="7 14" id="KW-1133">Transmembrane helix</keyword>
<dbReference type="Gene3D" id="3.30.200.20">
    <property type="entry name" value="Phosphorylase Kinase, domain 1"/>
    <property type="match status" value="1"/>
</dbReference>